<organism evidence="1 2">
    <name type="scientific">Saccharopolyspora rosea</name>
    <dbReference type="NCBI Taxonomy" id="524884"/>
    <lineage>
        <taxon>Bacteria</taxon>
        <taxon>Bacillati</taxon>
        <taxon>Actinomycetota</taxon>
        <taxon>Actinomycetes</taxon>
        <taxon>Pseudonocardiales</taxon>
        <taxon>Pseudonocardiaceae</taxon>
        <taxon>Saccharopolyspora</taxon>
    </lineage>
</organism>
<comment type="caution">
    <text evidence="1">The sequence shown here is derived from an EMBL/GenBank/DDBJ whole genome shotgun (WGS) entry which is preliminary data.</text>
</comment>
<proteinExistence type="predicted"/>
<gene>
    <name evidence="1" type="ORF">ACFQ16_02980</name>
</gene>
<accession>A0ABW3FM49</accession>
<keyword evidence="2" id="KW-1185">Reference proteome</keyword>
<name>A0ABW3FM49_9PSEU</name>
<dbReference type="RefSeq" id="WP_345600561.1">
    <property type="nucleotide sequence ID" value="NZ_BAABLT010000007.1"/>
</dbReference>
<reference evidence="2" key="1">
    <citation type="journal article" date="2019" name="Int. J. Syst. Evol. Microbiol.">
        <title>The Global Catalogue of Microorganisms (GCM) 10K type strain sequencing project: providing services to taxonomists for standard genome sequencing and annotation.</title>
        <authorList>
            <consortium name="The Broad Institute Genomics Platform"/>
            <consortium name="The Broad Institute Genome Sequencing Center for Infectious Disease"/>
            <person name="Wu L."/>
            <person name="Ma J."/>
        </authorList>
    </citation>
    <scope>NUCLEOTIDE SEQUENCE [LARGE SCALE GENOMIC DNA]</scope>
    <source>
        <strain evidence="2">CCUG 56401</strain>
    </source>
</reference>
<evidence type="ECO:0000313" key="2">
    <source>
        <dbReference type="Proteomes" id="UP001597018"/>
    </source>
</evidence>
<protein>
    <submittedName>
        <fullName evidence="1">Uncharacterized protein</fullName>
    </submittedName>
</protein>
<evidence type="ECO:0000313" key="1">
    <source>
        <dbReference type="EMBL" id="MFD0918697.1"/>
    </source>
</evidence>
<sequence length="96" mass="11050">MGDAESLLEVGEVFLSSPRIVFLRRTGHETVRRLVALPDDRRDLLVWRDLLRTVEDGLVVTQIAFDAANWVSSGSFESMIWRCSFRISFSLFRIDC</sequence>
<dbReference type="Proteomes" id="UP001597018">
    <property type="component" value="Unassembled WGS sequence"/>
</dbReference>
<dbReference type="EMBL" id="JBHTIW010000001">
    <property type="protein sequence ID" value="MFD0918697.1"/>
    <property type="molecule type" value="Genomic_DNA"/>
</dbReference>